<dbReference type="InterPro" id="IPR038492">
    <property type="entry name" value="GBBH-like_N_sf"/>
</dbReference>
<dbReference type="GO" id="GO:0016706">
    <property type="term" value="F:2-oxoglutarate-dependent dioxygenase activity"/>
    <property type="evidence" value="ECO:0007669"/>
    <property type="project" value="UniProtKB-ARBA"/>
</dbReference>
<dbReference type="AlphaFoldDB" id="A0A1M7HRK0"/>
<accession>A0A1M7HRK0</accession>
<sequence length="412" mass="46413">MITSALYCLRRGYVKNGQSNAIILLESPDMPVTSLILTDSPITLNRVTPSGLEPISPLWLRERTQDPQQLDALTCQRLFDSHRIDPDLTLSSAQPLSPTHTELSFSDGHVEVYDLEALAVELDGDSTFPDAIAWDSRIDQTAQRFDWQKMGDNEAFHQALSAYLQRGYIILTGVPTDPERILEVGRHFGYVKETNFGRYFEVYSRPAGNDLAYRSVALGPHTDNPYRSPVPGIQLLHCLINETHGGLSTLVDSIKVLDVLRHEQPEGYELLRTTPVGYRFIDAGTELTARRCMIRTDADGQPVGVHYSPRLDSLPYLSPARTRLFHLARQRLGELFADPAFEIRFQLNAGELMLFDNNRVLHGRTAFDTQEGRRHLQGCYLDSDGPRERFATTLIKARQEAGEPALTEESYV</sequence>
<dbReference type="STRING" id="29571.SAMN05878437_2305"/>
<keyword evidence="5" id="KW-0560">Oxidoreductase</keyword>
<dbReference type="Gene3D" id="3.60.130.10">
    <property type="entry name" value="Clavaminate synthase-like"/>
    <property type="match status" value="1"/>
</dbReference>
<proteinExistence type="inferred from homology"/>
<keyword evidence="4 8" id="KW-0223">Dioxygenase</keyword>
<evidence type="ECO:0000256" key="1">
    <source>
        <dbReference type="ARBA" id="ARBA00001954"/>
    </source>
</evidence>
<dbReference type="Pfam" id="PF02668">
    <property type="entry name" value="TauD"/>
    <property type="match status" value="1"/>
</dbReference>
<organism evidence="8 9">
    <name type="scientific">Vreelandella subglaciescola</name>
    <dbReference type="NCBI Taxonomy" id="29571"/>
    <lineage>
        <taxon>Bacteria</taxon>
        <taxon>Pseudomonadati</taxon>
        <taxon>Pseudomonadota</taxon>
        <taxon>Gammaproteobacteria</taxon>
        <taxon>Oceanospirillales</taxon>
        <taxon>Halomonadaceae</taxon>
        <taxon>Vreelandella</taxon>
    </lineage>
</organism>
<evidence type="ECO:0000313" key="9">
    <source>
        <dbReference type="Proteomes" id="UP000190911"/>
    </source>
</evidence>
<dbReference type="GO" id="GO:0046872">
    <property type="term" value="F:metal ion binding"/>
    <property type="evidence" value="ECO:0007669"/>
    <property type="project" value="UniProtKB-KW"/>
</dbReference>
<comment type="similarity">
    <text evidence="2">Belongs to the gamma-BBH/TMLD family.</text>
</comment>
<keyword evidence="9" id="KW-1185">Reference proteome</keyword>
<evidence type="ECO:0000256" key="3">
    <source>
        <dbReference type="ARBA" id="ARBA00022723"/>
    </source>
</evidence>
<comment type="cofactor">
    <cofactor evidence="1">
        <name>Fe(2+)</name>
        <dbReference type="ChEBI" id="CHEBI:29033"/>
    </cofactor>
</comment>
<evidence type="ECO:0000256" key="5">
    <source>
        <dbReference type="ARBA" id="ARBA00023002"/>
    </source>
</evidence>
<dbReference type="PANTHER" id="PTHR10696:SF25">
    <property type="entry name" value="OXIDOREDUCTASE AIM17-RELATED"/>
    <property type="match status" value="1"/>
</dbReference>
<evidence type="ECO:0000313" key="8">
    <source>
        <dbReference type="EMBL" id="SHM31191.1"/>
    </source>
</evidence>
<dbReference type="EMBL" id="LT670847">
    <property type="protein sequence ID" value="SHM31191.1"/>
    <property type="molecule type" value="Genomic_DNA"/>
</dbReference>
<dbReference type="GO" id="GO:0045329">
    <property type="term" value="P:carnitine biosynthetic process"/>
    <property type="evidence" value="ECO:0007669"/>
    <property type="project" value="TreeGrafter"/>
</dbReference>
<name>A0A1M7HRK0_9GAMM</name>
<protein>
    <submittedName>
        <fullName evidence="8">Gamma-butyrobetaine dioxygenase</fullName>
    </submittedName>
</protein>
<dbReference type="SUPFAM" id="SSF51197">
    <property type="entry name" value="Clavaminate synthase-like"/>
    <property type="match status" value="1"/>
</dbReference>
<dbReference type="InParanoid" id="A0A1M7HRK0"/>
<dbReference type="PANTHER" id="PTHR10696">
    <property type="entry name" value="GAMMA-BUTYROBETAINE HYDROXYLASE-RELATED"/>
    <property type="match status" value="1"/>
</dbReference>
<reference evidence="8 9" key="1">
    <citation type="submission" date="2016-11" db="EMBL/GenBank/DDBJ databases">
        <authorList>
            <person name="Jaros S."/>
            <person name="Januszkiewicz K."/>
            <person name="Wedrychowicz H."/>
        </authorList>
    </citation>
    <scope>NUCLEOTIDE SEQUENCE [LARGE SCALE GENOMIC DNA]</scope>
    <source>
        <strain evidence="8 9">ACAM 12</strain>
    </source>
</reference>
<dbReference type="Proteomes" id="UP000190911">
    <property type="component" value="Chromosome I"/>
</dbReference>
<feature type="domain" description="TauD/TfdA-like" evidence="7">
    <location>
        <begin position="142"/>
        <end position="380"/>
    </location>
</feature>
<evidence type="ECO:0000256" key="2">
    <source>
        <dbReference type="ARBA" id="ARBA00008654"/>
    </source>
</evidence>
<dbReference type="Gene3D" id="3.30.2020.30">
    <property type="match status" value="1"/>
</dbReference>
<dbReference type="InterPro" id="IPR050411">
    <property type="entry name" value="AlphaKG_dependent_hydroxylases"/>
</dbReference>
<keyword evidence="6" id="KW-0408">Iron</keyword>
<evidence type="ECO:0000256" key="4">
    <source>
        <dbReference type="ARBA" id="ARBA00022964"/>
    </source>
</evidence>
<dbReference type="InterPro" id="IPR042098">
    <property type="entry name" value="TauD-like_sf"/>
</dbReference>
<keyword evidence="3" id="KW-0479">Metal-binding</keyword>
<evidence type="ECO:0000259" key="7">
    <source>
        <dbReference type="Pfam" id="PF02668"/>
    </source>
</evidence>
<gene>
    <name evidence="8" type="ORF">SAMN05878437_2305</name>
</gene>
<dbReference type="InterPro" id="IPR003819">
    <property type="entry name" value="TauD/TfdA-like"/>
</dbReference>
<evidence type="ECO:0000256" key="6">
    <source>
        <dbReference type="ARBA" id="ARBA00023004"/>
    </source>
</evidence>
<dbReference type="FunCoup" id="A0A1M7HRK0">
    <property type="interactions" value="288"/>
</dbReference>